<name>X0VXF8_9ZZZZ</name>
<evidence type="ECO:0000313" key="1">
    <source>
        <dbReference type="EMBL" id="GAG05191.1"/>
    </source>
</evidence>
<proteinExistence type="predicted"/>
<protein>
    <submittedName>
        <fullName evidence="1">Uncharacterized protein</fullName>
    </submittedName>
</protein>
<comment type="caution">
    <text evidence="1">The sequence shown here is derived from an EMBL/GenBank/DDBJ whole genome shotgun (WGS) entry which is preliminary data.</text>
</comment>
<organism evidence="1">
    <name type="scientific">marine sediment metagenome</name>
    <dbReference type="NCBI Taxonomy" id="412755"/>
    <lineage>
        <taxon>unclassified sequences</taxon>
        <taxon>metagenomes</taxon>
        <taxon>ecological metagenomes</taxon>
    </lineage>
</organism>
<reference evidence="1" key="1">
    <citation type="journal article" date="2014" name="Front. Microbiol.">
        <title>High frequency of phylogenetically diverse reductive dehalogenase-homologous genes in deep subseafloor sedimentary metagenomes.</title>
        <authorList>
            <person name="Kawai M."/>
            <person name="Futagami T."/>
            <person name="Toyoda A."/>
            <person name="Takaki Y."/>
            <person name="Nishi S."/>
            <person name="Hori S."/>
            <person name="Arai W."/>
            <person name="Tsubouchi T."/>
            <person name="Morono Y."/>
            <person name="Uchiyama I."/>
            <person name="Ito T."/>
            <person name="Fujiyama A."/>
            <person name="Inagaki F."/>
            <person name="Takami H."/>
        </authorList>
    </citation>
    <scope>NUCLEOTIDE SEQUENCE</scope>
    <source>
        <strain evidence="1">Expedition CK06-06</strain>
    </source>
</reference>
<feature type="non-terminal residue" evidence="1">
    <location>
        <position position="31"/>
    </location>
</feature>
<dbReference type="EMBL" id="BARS01022889">
    <property type="protein sequence ID" value="GAG05191.1"/>
    <property type="molecule type" value="Genomic_DNA"/>
</dbReference>
<gene>
    <name evidence="1" type="ORF">S01H1_36527</name>
</gene>
<accession>X0VXF8</accession>
<sequence length="31" mass="3528">MLSEVRIKYTDIAEGLKNMPHLILKRAGSKD</sequence>
<dbReference type="AlphaFoldDB" id="X0VXF8"/>